<evidence type="ECO:0000313" key="2">
    <source>
        <dbReference type="Proteomes" id="UP001378242"/>
    </source>
</evidence>
<gene>
    <name evidence="1" type="ORF">V6243_16060</name>
</gene>
<dbReference type="RefSeq" id="WP_077376667.1">
    <property type="nucleotide sequence ID" value="NZ_BJOH01000010.1"/>
</dbReference>
<name>A0ABU9GJQ7_COBMA</name>
<reference evidence="1 2" key="1">
    <citation type="submission" date="2024-02" db="EMBL/GenBank/DDBJ databases">
        <title>Bacteria isolated from the canopy kelp, Nereocystis luetkeana.</title>
        <authorList>
            <person name="Pfister C.A."/>
            <person name="Younker I.T."/>
            <person name="Light S.H."/>
        </authorList>
    </citation>
    <scope>NUCLEOTIDE SEQUENCE [LARGE SCALE GENOMIC DNA]</scope>
    <source>
        <strain evidence="1 2">TI.5.07</strain>
    </source>
</reference>
<proteinExistence type="predicted"/>
<evidence type="ECO:0000313" key="1">
    <source>
        <dbReference type="EMBL" id="MEL0618342.1"/>
    </source>
</evidence>
<keyword evidence="2" id="KW-1185">Reference proteome</keyword>
<dbReference type="Proteomes" id="UP001378242">
    <property type="component" value="Unassembled WGS sequence"/>
</dbReference>
<sequence length="118" mass="12803">MATSTMTTLLDTCRAMTHKLAAQTFTPLTVGAEKAADTPACASQLLGVMAMGYEAPPLLMSSQVSDTRAVGDIDASRVAQQQAVFDPNINHKVHADWEAEHRHQTLLRHSMVRRGMLA</sequence>
<protein>
    <submittedName>
        <fullName evidence="1">Uncharacterized protein</fullName>
    </submittedName>
</protein>
<organism evidence="1 2">
    <name type="scientific">Cobetia marina</name>
    <name type="common">Deleya marina</name>
    <dbReference type="NCBI Taxonomy" id="28258"/>
    <lineage>
        <taxon>Bacteria</taxon>
        <taxon>Pseudomonadati</taxon>
        <taxon>Pseudomonadota</taxon>
        <taxon>Gammaproteobacteria</taxon>
        <taxon>Oceanospirillales</taxon>
        <taxon>Halomonadaceae</taxon>
        <taxon>Cobetia</taxon>
    </lineage>
</organism>
<dbReference type="EMBL" id="JBAKAP010000022">
    <property type="protein sequence ID" value="MEL0618342.1"/>
    <property type="molecule type" value="Genomic_DNA"/>
</dbReference>
<comment type="caution">
    <text evidence="1">The sequence shown here is derived from an EMBL/GenBank/DDBJ whole genome shotgun (WGS) entry which is preliminary data.</text>
</comment>
<accession>A0ABU9GJQ7</accession>